<dbReference type="EMBL" id="FZOR01000057">
    <property type="protein sequence ID" value="SNT60419.1"/>
    <property type="molecule type" value="Genomic_DNA"/>
</dbReference>
<proteinExistence type="predicted"/>
<evidence type="ECO:0000313" key="2">
    <source>
        <dbReference type="EMBL" id="SNT60419.1"/>
    </source>
</evidence>
<evidence type="ECO:0000256" key="1">
    <source>
        <dbReference type="SAM" id="MobiDB-lite"/>
    </source>
</evidence>
<dbReference type="OrthoDB" id="3470344at2"/>
<dbReference type="AlphaFoldDB" id="A0A239P259"/>
<keyword evidence="3" id="KW-1185">Reference proteome</keyword>
<accession>A0A239P259</accession>
<name>A0A239P259_9ACTN</name>
<dbReference type="Proteomes" id="UP000198318">
    <property type="component" value="Unassembled WGS sequence"/>
</dbReference>
<gene>
    <name evidence="2" type="ORF">SAMN05443665_105713</name>
</gene>
<organism evidence="2 3">
    <name type="scientific">Actinomadura meyerae</name>
    <dbReference type="NCBI Taxonomy" id="240840"/>
    <lineage>
        <taxon>Bacteria</taxon>
        <taxon>Bacillati</taxon>
        <taxon>Actinomycetota</taxon>
        <taxon>Actinomycetes</taxon>
        <taxon>Streptosporangiales</taxon>
        <taxon>Thermomonosporaceae</taxon>
        <taxon>Actinomadura</taxon>
    </lineage>
</organism>
<evidence type="ECO:0000313" key="3">
    <source>
        <dbReference type="Proteomes" id="UP000198318"/>
    </source>
</evidence>
<protein>
    <recommendedName>
        <fullName evidence="4">AAA ATPase domain-containing protein</fullName>
    </recommendedName>
</protein>
<evidence type="ECO:0008006" key="4">
    <source>
        <dbReference type="Google" id="ProtNLM"/>
    </source>
</evidence>
<feature type="region of interest" description="Disordered" evidence="1">
    <location>
        <begin position="1"/>
        <end position="28"/>
    </location>
</feature>
<dbReference type="RefSeq" id="WP_089330642.1">
    <property type="nucleotide sequence ID" value="NZ_FZOR01000057.1"/>
</dbReference>
<sequence>MSTGAAPLADNPFPARPPDLGAHGASCPGPELRDGYIAFADRPDPPDSDGGVVLIAGRPNLGKSVLAHRCLHHYERAGRLPADLSARPAADFARPADCLALMRGADLPDELRAALRDTVRDPLREAWDPDPVEAHRDLGRALDGRAFAARLPRPDPSLRPEAIAERVLGCARAAAAANGSVYIFEFPYWEEAEWHRVREIVGRGPDAPLVTAVPLEPFTDRELMAFLHARLGGAERLGALLDLDPAVLLRALARQRASISPNNLTWFNVLCHRAFEAAIESRAARVAVHHYLAAAVRTGAP</sequence>
<reference evidence="2 3" key="1">
    <citation type="submission" date="2017-06" db="EMBL/GenBank/DDBJ databases">
        <authorList>
            <person name="Kim H.J."/>
            <person name="Triplett B.A."/>
        </authorList>
    </citation>
    <scope>NUCLEOTIDE SEQUENCE [LARGE SCALE GENOMIC DNA]</scope>
    <source>
        <strain evidence="2 3">DSM 44715</strain>
    </source>
</reference>